<feature type="compositionally biased region" description="Basic and acidic residues" evidence="1">
    <location>
        <begin position="445"/>
        <end position="462"/>
    </location>
</feature>
<feature type="region of interest" description="Disordered" evidence="1">
    <location>
        <begin position="518"/>
        <end position="541"/>
    </location>
</feature>
<feature type="compositionally biased region" description="Pro residues" evidence="1">
    <location>
        <begin position="8"/>
        <end position="39"/>
    </location>
</feature>
<name>A0AAV0PC67_9ROSI</name>
<dbReference type="PANTHER" id="PTHR34222:SF99">
    <property type="entry name" value="PROTEIN, PUTATIVE-RELATED"/>
    <property type="match status" value="1"/>
</dbReference>
<evidence type="ECO:0000313" key="3">
    <source>
        <dbReference type="Proteomes" id="UP001154282"/>
    </source>
</evidence>
<feature type="compositionally biased region" description="Pro residues" evidence="1">
    <location>
        <begin position="267"/>
        <end position="280"/>
    </location>
</feature>
<feature type="compositionally biased region" description="Polar residues" evidence="1">
    <location>
        <begin position="282"/>
        <end position="302"/>
    </location>
</feature>
<accession>A0AAV0PC67</accession>
<feature type="compositionally biased region" description="Basic and acidic residues" evidence="1">
    <location>
        <begin position="518"/>
        <end position="532"/>
    </location>
</feature>
<dbReference type="Proteomes" id="UP001154282">
    <property type="component" value="Unassembled WGS sequence"/>
</dbReference>
<feature type="region of interest" description="Disordered" evidence="1">
    <location>
        <begin position="443"/>
        <end position="466"/>
    </location>
</feature>
<feature type="region of interest" description="Disordered" evidence="1">
    <location>
        <begin position="592"/>
        <end position="626"/>
    </location>
</feature>
<dbReference type="EMBL" id="CAMGYJ010000008">
    <property type="protein sequence ID" value="CAI0468639.1"/>
    <property type="molecule type" value="Genomic_DNA"/>
</dbReference>
<evidence type="ECO:0000313" key="2">
    <source>
        <dbReference type="EMBL" id="CAI0468639.1"/>
    </source>
</evidence>
<feature type="compositionally biased region" description="Low complexity" evidence="1">
    <location>
        <begin position="250"/>
        <end position="266"/>
    </location>
</feature>
<dbReference type="PANTHER" id="PTHR34222">
    <property type="entry name" value="GAG_PRE-INTEGRS DOMAIN-CONTAINING PROTEIN"/>
    <property type="match status" value="1"/>
</dbReference>
<organism evidence="2 3">
    <name type="scientific">Linum tenue</name>
    <dbReference type="NCBI Taxonomy" id="586396"/>
    <lineage>
        <taxon>Eukaryota</taxon>
        <taxon>Viridiplantae</taxon>
        <taxon>Streptophyta</taxon>
        <taxon>Embryophyta</taxon>
        <taxon>Tracheophyta</taxon>
        <taxon>Spermatophyta</taxon>
        <taxon>Magnoliopsida</taxon>
        <taxon>eudicotyledons</taxon>
        <taxon>Gunneridae</taxon>
        <taxon>Pentapetalae</taxon>
        <taxon>rosids</taxon>
        <taxon>fabids</taxon>
        <taxon>Malpighiales</taxon>
        <taxon>Linaceae</taxon>
        <taxon>Linum</taxon>
    </lineage>
</organism>
<dbReference type="AlphaFoldDB" id="A0AAV0PC67"/>
<protein>
    <submittedName>
        <fullName evidence="2">Uncharacterized protein</fullName>
    </submittedName>
</protein>
<proteinExistence type="predicted"/>
<reference evidence="2" key="1">
    <citation type="submission" date="2022-08" db="EMBL/GenBank/DDBJ databases">
        <authorList>
            <person name="Gutierrez-Valencia J."/>
        </authorList>
    </citation>
    <scope>NUCLEOTIDE SEQUENCE</scope>
</reference>
<feature type="compositionally biased region" description="Basic and acidic residues" evidence="1">
    <location>
        <begin position="597"/>
        <end position="607"/>
    </location>
</feature>
<gene>
    <name evidence="2" type="ORF">LITE_LOCUS37878</name>
</gene>
<feature type="region of interest" description="Disordered" evidence="1">
    <location>
        <begin position="1"/>
        <end position="45"/>
    </location>
</feature>
<evidence type="ECO:0000256" key="1">
    <source>
        <dbReference type="SAM" id="MobiDB-lite"/>
    </source>
</evidence>
<comment type="caution">
    <text evidence="2">The sequence shown here is derived from an EMBL/GenBank/DDBJ whole genome shotgun (WGS) entry which is preliminary data.</text>
</comment>
<feature type="region of interest" description="Disordered" evidence="1">
    <location>
        <begin position="229"/>
        <end position="306"/>
    </location>
</feature>
<keyword evidence="3" id="KW-1185">Reference proteome</keyword>
<sequence>MTRTSDPPSSPPQPELQQLVPPPQPLVPPPQPLVPPPVPEFQDPNSPFYMHGEKGDLTRISDLWEEIYAMKQGTSSVTEFHTRFKVVWDEFLACTPILSCRCTPRCSCGMAARLRDYQLAHQVVQFLRGLNESFEPLRSQILMASPLPPLNEVFSLVYQHEQEMAHPGSLATVLAANAVSSTPSQADLLAMAARFVRTAGATGNSGKQSNQQRQRLICPHCGGKGHTIGGGVNAVVSDPETGDGDDSQKLLPSTSSTPPSSSAPLSPATPPPSSSAPPSPSGSLFTQPSILSSSPKQESAQAKSEECSVLFEREPLDLKKEFVSGGLLPDFYDANENRIVSTSTEKLNNFLKNVEENKSLNGEGLGYRRIGELIDQGEEAEEAQSFKEGDESSSILKDEAKIFFVSGGLLSVSETTPIHSDHNVEDYISSLLARRSVNREGLGYRTERREREKEEDTEERPASKGHVGKTIPGFVCGGFLVNTQEEKVDTCLDNSDHKAEDYINYLLAGRSIDREGLGYGKERSEREKKVETEEASNSSMKQMEKTIPGFVSGGFLTNTQEESLDDCLDNSDHKVVDHFNCLLAGRSVNREGLGYGKESRESEKKVETEEESTTAALKEQEGKGLL</sequence>